<evidence type="ECO:0000256" key="4">
    <source>
        <dbReference type="ARBA" id="ARBA00022603"/>
    </source>
</evidence>
<dbReference type="SMART" id="SM00317">
    <property type="entry name" value="SET"/>
    <property type="match status" value="1"/>
</dbReference>
<evidence type="ECO:0000259" key="9">
    <source>
        <dbReference type="PROSITE" id="PS50280"/>
    </source>
</evidence>
<comment type="caution">
    <text evidence="10">The sequence shown here is derived from an EMBL/GenBank/DDBJ whole genome shotgun (WGS) entry which is preliminary data.</text>
</comment>
<comment type="subcellular location">
    <subcellularLocation>
        <location evidence="2">Chromosome</location>
    </subcellularLocation>
    <subcellularLocation>
        <location evidence="1">Nucleus</location>
    </subcellularLocation>
</comment>
<evidence type="ECO:0000256" key="7">
    <source>
        <dbReference type="ARBA" id="ARBA00023242"/>
    </source>
</evidence>
<proteinExistence type="predicted"/>
<keyword evidence="6" id="KW-0949">S-adenosyl-L-methionine</keyword>
<name>A0A6G0L9Q6_9STRA</name>
<evidence type="ECO:0000256" key="2">
    <source>
        <dbReference type="ARBA" id="ARBA00004286"/>
    </source>
</evidence>
<feature type="compositionally biased region" description="Basic residues" evidence="8">
    <location>
        <begin position="166"/>
        <end position="175"/>
    </location>
</feature>
<feature type="region of interest" description="Disordered" evidence="8">
    <location>
        <begin position="158"/>
        <end position="211"/>
    </location>
</feature>
<evidence type="ECO:0000256" key="8">
    <source>
        <dbReference type="SAM" id="MobiDB-lite"/>
    </source>
</evidence>
<dbReference type="PROSITE" id="PS50280">
    <property type="entry name" value="SET"/>
    <property type="match status" value="1"/>
</dbReference>
<dbReference type="GO" id="GO:0005694">
    <property type="term" value="C:chromosome"/>
    <property type="evidence" value="ECO:0007669"/>
    <property type="project" value="UniProtKB-SubCell"/>
</dbReference>
<evidence type="ECO:0000256" key="3">
    <source>
        <dbReference type="ARBA" id="ARBA00022454"/>
    </source>
</evidence>
<reference evidence="10 11" key="1">
    <citation type="submission" date="2018-09" db="EMBL/GenBank/DDBJ databases">
        <title>Genomic investigation of the strawberry pathogen Phytophthora fragariae indicates pathogenicity is determined by transcriptional variation in three key races.</title>
        <authorList>
            <person name="Adams T.M."/>
            <person name="Armitage A.D."/>
            <person name="Sobczyk M.K."/>
            <person name="Bates H.J."/>
            <person name="Dunwell J.M."/>
            <person name="Nellist C.F."/>
            <person name="Harrison R.J."/>
        </authorList>
    </citation>
    <scope>NUCLEOTIDE SEQUENCE [LARGE SCALE GENOMIC DNA]</scope>
    <source>
        <strain evidence="10 11">ONT-3</strain>
    </source>
</reference>
<evidence type="ECO:0000313" key="11">
    <source>
        <dbReference type="Proteomes" id="UP000488956"/>
    </source>
</evidence>
<evidence type="ECO:0000256" key="5">
    <source>
        <dbReference type="ARBA" id="ARBA00022679"/>
    </source>
</evidence>
<dbReference type="Gene3D" id="2.170.270.10">
    <property type="entry name" value="SET domain"/>
    <property type="match status" value="1"/>
</dbReference>
<evidence type="ECO:0000313" key="10">
    <source>
        <dbReference type="EMBL" id="KAE9112412.1"/>
    </source>
</evidence>
<dbReference type="InterPro" id="IPR050777">
    <property type="entry name" value="SET2_Histone-Lys_MeTrsfase"/>
</dbReference>
<dbReference type="GO" id="GO:0008168">
    <property type="term" value="F:methyltransferase activity"/>
    <property type="evidence" value="ECO:0007669"/>
    <property type="project" value="UniProtKB-KW"/>
</dbReference>
<dbReference type="GO" id="GO:0005634">
    <property type="term" value="C:nucleus"/>
    <property type="evidence" value="ECO:0007669"/>
    <property type="project" value="UniProtKB-SubCell"/>
</dbReference>
<evidence type="ECO:0000256" key="1">
    <source>
        <dbReference type="ARBA" id="ARBA00004123"/>
    </source>
</evidence>
<dbReference type="SUPFAM" id="SSF82199">
    <property type="entry name" value="SET domain"/>
    <property type="match status" value="1"/>
</dbReference>
<keyword evidence="3" id="KW-0158">Chromosome</keyword>
<dbReference type="InterPro" id="IPR001214">
    <property type="entry name" value="SET_dom"/>
</dbReference>
<dbReference type="AlphaFoldDB" id="A0A6G0L9Q6"/>
<organism evidence="10 11">
    <name type="scientific">Phytophthora fragariae</name>
    <dbReference type="NCBI Taxonomy" id="53985"/>
    <lineage>
        <taxon>Eukaryota</taxon>
        <taxon>Sar</taxon>
        <taxon>Stramenopiles</taxon>
        <taxon>Oomycota</taxon>
        <taxon>Peronosporomycetes</taxon>
        <taxon>Peronosporales</taxon>
        <taxon>Peronosporaceae</taxon>
        <taxon>Phytophthora</taxon>
    </lineage>
</organism>
<gene>
    <name evidence="10" type="ORF">PF010_g10457</name>
</gene>
<feature type="compositionally biased region" description="Acidic residues" evidence="8">
    <location>
        <begin position="187"/>
        <end position="211"/>
    </location>
</feature>
<evidence type="ECO:0000256" key="6">
    <source>
        <dbReference type="ARBA" id="ARBA00022691"/>
    </source>
</evidence>
<sequence length="458" mass="50711">MDLLDAIRQDVLKPKHEEAVNFFSKVYDFRQFIIATSPAAYVSVTVKMCCLSSERLRANNGTCVTVIDASQHGVFNSTQEALHDLRAGKRKAYIAQITVWNSKVKKGVANRPNLIFHPGALYEFRQIDGVGFFADILIGRVRFEADNVKIVELLPPSNKSKAAHGSFKKNAKGKTKAKEPTSSQDTEPGDEPEDDEPEDDGADGGDDDVSMDSETKMEEAVVAARTGSNSPPGGLRRAEVGAEELAYTHAMSTTLSKAGMKPLHQELRRVRFSNMIDLSYKHLQNTKTSNRTDRSYGDIPYFKCKPLAGSSETCGASCEIRVTQTECGKCIGLFPDSPIDNGDLVAQYVGEVITRQMYIDREKVETRISNRMYGLAVSSKEVIDARYLGGMARFANHSCDPNCEVQRWELAGETCCAFFALKKITKDSEISYGKIPDGNKAKDREKCLCHARNRQGFI</sequence>
<dbReference type="InterPro" id="IPR046341">
    <property type="entry name" value="SET_dom_sf"/>
</dbReference>
<dbReference type="PANTHER" id="PTHR22884">
    <property type="entry name" value="SET DOMAIN PROTEINS"/>
    <property type="match status" value="1"/>
</dbReference>
<keyword evidence="7" id="KW-0539">Nucleus</keyword>
<dbReference type="GO" id="GO:0032259">
    <property type="term" value="P:methylation"/>
    <property type="evidence" value="ECO:0007669"/>
    <property type="project" value="UniProtKB-KW"/>
</dbReference>
<keyword evidence="4" id="KW-0489">Methyltransferase</keyword>
<dbReference type="EMBL" id="QXFX01000529">
    <property type="protein sequence ID" value="KAE9112412.1"/>
    <property type="molecule type" value="Genomic_DNA"/>
</dbReference>
<protein>
    <recommendedName>
        <fullName evidence="9">SET domain-containing protein</fullName>
    </recommendedName>
</protein>
<dbReference type="Proteomes" id="UP000488956">
    <property type="component" value="Unassembled WGS sequence"/>
</dbReference>
<feature type="domain" description="SET" evidence="9">
    <location>
        <begin position="318"/>
        <end position="435"/>
    </location>
</feature>
<dbReference type="Pfam" id="PF00856">
    <property type="entry name" value="SET"/>
    <property type="match status" value="1"/>
</dbReference>
<accession>A0A6G0L9Q6</accession>
<keyword evidence="5" id="KW-0808">Transferase</keyword>